<accession>A0AAJ3RQK2</accession>
<proteinExistence type="predicted"/>
<sequence>MYIFEPTKIIKKVQTAKFTYPRLFLRFVKILPTKNGNFGLMVRKRLFCIAKEPLLPCKTYAFGMQNNRFCKVLVQRWLCNSCGCEKCLQLRGVKNTLGLCCLATVAVRTQTHSLEGCELPTVGLCPPVVTLHRPVGEMVEQQIGFIGKRNSVVTWR</sequence>
<comment type="caution">
    <text evidence="1">The sequence shown here is derived from an EMBL/GenBank/DDBJ whole genome shotgun (WGS) entry which is preliminary data.</text>
</comment>
<evidence type="ECO:0000313" key="1">
    <source>
        <dbReference type="EMBL" id="PJI18975.1"/>
    </source>
</evidence>
<dbReference type="EMBL" id="PENF01000002">
    <property type="protein sequence ID" value="PJI18975.1"/>
    <property type="molecule type" value="Genomic_DNA"/>
</dbReference>
<organism evidence="1 2">
    <name type="scientific">Prevotella intermedia</name>
    <dbReference type="NCBI Taxonomy" id="28131"/>
    <lineage>
        <taxon>Bacteria</taxon>
        <taxon>Pseudomonadati</taxon>
        <taxon>Bacteroidota</taxon>
        <taxon>Bacteroidia</taxon>
        <taxon>Bacteroidales</taxon>
        <taxon>Prevotellaceae</taxon>
        <taxon>Prevotella</taxon>
    </lineage>
</organism>
<dbReference type="AlphaFoldDB" id="A0AAJ3RQK2"/>
<evidence type="ECO:0000313" key="2">
    <source>
        <dbReference type="Proteomes" id="UP000229102"/>
    </source>
</evidence>
<dbReference type="Proteomes" id="UP000229102">
    <property type="component" value="Unassembled WGS sequence"/>
</dbReference>
<name>A0AAJ3RQK2_PREIN</name>
<gene>
    <name evidence="1" type="ORF">CTM53_10305</name>
</gene>
<protein>
    <submittedName>
        <fullName evidence="1">Uncharacterized protein</fullName>
    </submittedName>
</protein>
<reference evidence="1 2" key="1">
    <citation type="submission" date="2017-11" db="EMBL/GenBank/DDBJ databases">
        <title>Genome sequencing of Prevotella intermedia KCOM 2698.</title>
        <authorList>
            <person name="Kook J.-K."/>
            <person name="Park S.-N."/>
            <person name="Lim Y.K."/>
        </authorList>
    </citation>
    <scope>NUCLEOTIDE SEQUENCE [LARGE SCALE GENOMIC DNA]</scope>
    <source>
        <strain evidence="1 2">KCOM 2698</strain>
    </source>
</reference>